<accession>A0A8J8NMC2</accession>
<protein>
    <submittedName>
        <fullName evidence="1">Uncharacterized protein</fullName>
    </submittedName>
</protein>
<organism evidence="1 2">
    <name type="scientific">Halteria grandinella</name>
    <dbReference type="NCBI Taxonomy" id="5974"/>
    <lineage>
        <taxon>Eukaryota</taxon>
        <taxon>Sar</taxon>
        <taxon>Alveolata</taxon>
        <taxon>Ciliophora</taxon>
        <taxon>Intramacronucleata</taxon>
        <taxon>Spirotrichea</taxon>
        <taxon>Stichotrichia</taxon>
        <taxon>Sporadotrichida</taxon>
        <taxon>Halteriidae</taxon>
        <taxon>Halteria</taxon>
    </lineage>
</organism>
<reference evidence="1" key="1">
    <citation type="submission" date="2019-06" db="EMBL/GenBank/DDBJ databases">
        <authorList>
            <person name="Zheng W."/>
        </authorList>
    </citation>
    <scope>NUCLEOTIDE SEQUENCE</scope>
    <source>
        <strain evidence="1">QDHG01</strain>
    </source>
</reference>
<comment type="caution">
    <text evidence="1">The sequence shown here is derived from an EMBL/GenBank/DDBJ whole genome shotgun (WGS) entry which is preliminary data.</text>
</comment>
<dbReference type="Proteomes" id="UP000785679">
    <property type="component" value="Unassembled WGS sequence"/>
</dbReference>
<proteinExistence type="predicted"/>
<evidence type="ECO:0000313" key="2">
    <source>
        <dbReference type="Proteomes" id="UP000785679"/>
    </source>
</evidence>
<sequence length="103" mass="11839">MHLGYYLKATNADTCYLTFEYSLFAEIANSLPQHFQLQNRACAGIEHYQVMWLYDIETGFKSKYRQKSGTGSHGLVGYDTALTRLGPRVQFPLAVMFYIPLIF</sequence>
<name>A0A8J8NMC2_HALGN</name>
<dbReference type="EMBL" id="RRYP01011195">
    <property type="protein sequence ID" value="TNV77892.1"/>
    <property type="molecule type" value="Genomic_DNA"/>
</dbReference>
<dbReference type="AlphaFoldDB" id="A0A8J8NMC2"/>
<evidence type="ECO:0000313" key="1">
    <source>
        <dbReference type="EMBL" id="TNV77892.1"/>
    </source>
</evidence>
<keyword evidence="2" id="KW-1185">Reference proteome</keyword>
<gene>
    <name evidence="1" type="ORF">FGO68_gene12757</name>
</gene>